<organism evidence="11 12">
    <name type="scientific">Abyssibacter profundi</name>
    <dbReference type="NCBI Taxonomy" id="2182787"/>
    <lineage>
        <taxon>Bacteria</taxon>
        <taxon>Pseudomonadati</taxon>
        <taxon>Pseudomonadota</taxon>
        <taxon>Gammaproteobacteria</taxon>
        <taxon>Chromatiales</taxon>
        <taxon>Oceanococcaceae</taxon>
        <taxon>Abyssibacter</taxon>
    </lineage>
</organism>
<evidence type="ECO:0000256" key="3">
    <source>
        <dbReference type="ARBA" id="ARBA00022679"/>
    </source>
</evidence>
<dbReference type="GO" id="GO:0006629">
    <property type="term" value="P:lipid metabolic process"/>
    <property type="evidence" value="ECO:0007669"/>
    <property type="project" value="UniProtKB-KW"/>
</dbReference>
<evidence type="ECO:0000256" key="9">
    <source>
        <dbReference type="ARBA" id="ARBA00045724"/>
    </source>
</evidence>
<keyword evidence="2" id="KW-0444">Lipid biosynthesis</keyword>
<reference evidence="11 12" key="1">
    <citation type="submission" date="2018-05" db="EMBL/GenBank/DDBJ databases">
        <title>Abyssibacter profundi OUC007T gen. nov., sp. nov, a marine bacterium isolated from seawater of the Mariana Trench.</title>
        <authorList>
            <person name="Zhou S."/>
        </authorList>
    </citation>
    <scope>NUCLEOTIDE SEQUENCE [LARGE SCALE GENOMIC DNA]</scope>
    <source>
        <strain evidence="11 12">OUC007</strain>
    </source>
</reference>
<protein>
    <recommendedName>
        <fullName evidence="8">L-ornithine N(alpha)-acyltransferase</fullName>
        <ecNumber evidence="7">2.3.2.30</ecNumber>
    </recommendedName>
</protein>
<comment type="function">
    <text evidence="9">Catalyzes the first step in the biosynthesis of ornithine lipids, which are phosphorus-free membrane lipids. Catalyzes the 3-hydroxyacyl-acyl carrier protein-dependent acylation of ornithine to form lyso-ornithine lipid (LOL).</text>
</comment>
<comment type="pathway">
    <text evidence="1">Lipid metabolism.</text>
</comment>
<keyword evidence="12" id="KW-1185">Reference proteome</keyword>
<evidence type="ECO:0000256" key="8">
    <source>
        <dbReference type="ARBA" id="ARBA00039866"/>
    </source>
</evidence>
<dbReference type="PANTHER" id="PTHR37323:SF1">
    <property type="entry name" value="L-ORNITHINE N(ALPHA)-ACYLTRANSFERASE"/>
    <property type="match status" value="1"/>
</dbReference>
<dbReference type="Proteomes" id="UP000251800">
    <property type="component" value="Unassembled WGS sequence"/>
</dbReference>
<evidence type="ECO:0000313" key="12">
    <source>
        <dbReference type="Proteomes" id="UP000251800"/>
    </source>
</evidence>
<evidence type="ECO:0000256" key="7">
    <source>
        <dbReference type="ARBA" id="ARBA00039058"/>
    </source>
</evidence>
<evidence type="ECO:0000256" key="6">
    <source>
        <dbReference type="ARBA" id="ARBA00038095"/>
    </source>
</evidence>
<dbReference type="GO" id="GO:0043810">
    <property type="term" value="F:ornithine-acyl [acyl carrier protein] N-acyltransferase activity"/>
    <property type="evidence" value="ECO:0007669"/>
    <property type="project" value="UniProtKB-EC"/>
</dbReference>
<evidence type="ECO:0000256" key="4">
    <source>
        <dbReference type="ARBA" id="ARBA00023098"/>
    </source>
</evidence>
<evidence type="ECO:0000256" key="2">
    <source>
        <dbReference type="ARBA" id="ARBA00022516"/>
    </source>
</evidence>
<dbReference type="Pfam" id="PF13444">
    <property type="entry name" value="Acetyltransf_5"/>
    <property type="match status" value="1"/>
</dbReference>
<dbReference type="InterPro" id="IPR016181">
    <property type="entry name" value="Acyl_CoA_acyltransferase"/>
</dbReference>
<dbReference type="PANTHER" id="PTHR37323">
    <property type="entry name" value="GCN5-RELATED N-ACETYLTRANSFERASE"/>
    <property type="match status" value="1"/>
</dbReference>
<name>A0A363UQ91_9GAMM</name>
<dbReference type="EC" id="2.3.2.30" evidence="7"/>
<gene>
    <name evidence="11" type="ORF">DEH80_00370</name>
</gene>
<dbReference type="Gene3D" id="3.40.630.30">
    <property type="match status" value="1"/>
</dbReference>
<dbReference type="AlphaFoldDB" id="A0A363UQ91"/>
<comment type="similarity">
    <text evidence="6">Belongs to the acetyltransferase family. OlsB subfamily.</text>
</comment>
<keyword evidence="4" id="KW-0443">Lipid metabolism</keyword>
<dbReference type="RefSeq" id="WP_109718487.1">
    <property type="nucleotide sequence ID" value="NZ_QEQK01000001.1"/>
</dbReference>
<comment type="caution">
    <text evidence="11">The sequence shown here is derived from an EMBL/GenBank/DDBJ whole genome shotgun (WGS) entry which is preliminary data.</text>
</comment>
<sequence length="267" mass="29615">MAVTSRETQQANEPSGRFVHAFAVTEADIKACQQLRYRIFAEEMGAQIDGGPERLDIDRFDAYCHHLVVRDTEQDRIIACTRLLTCEAAAQAGGFYSAGEFDMGTIARLPDRKVEVGRTCVDAAFRSGAVISKLWQGLTAFVTNHNYRYLFGCASIGLEDGGAQASAILDKIARRYMAAETLHVTPRRPYPAQRPPAEIAMRMPPLLKAYVSLGAKACGAPFWDQAFNCCDVLMLLDIDELAPRYARRFLPSTPTVTQRDDHLPTHV</sequence>
<evidence type="ECO:0000256" key="1">
    <source>
        <dbReference type="ARBA" id="ARBA00005189"/>
    </source>
</evidence>
<comment type="catalytic activity">
    <reaction evidence="10">
        <text>a (3R)-hydroxyacyl-[ACP] + L-ornithine = a lyso-ornithine lipid + holo-[ACP] + H(+)</text>
        <dbReference type="Rhea" id="RHEA:20633"/>
        <dbReference type="Rhea" id="RHEA-COMP:9685"/>
        <dbReference type="Rhea" id="RHEA-COMP:9945"/>
        <dbReference type="ChEBI" id="CHEBI:15378"/>
        <dbReference type="ChEBI" id="CHEBI:46911"/>
        <dbReference type="ChEBI" id="CHEBI:64479"/>
        <dbReference type="ChEBI" id="CHEBI:78827"/>
        <dbReference type="ChEBI" id="CHEBI:138482"/>
        <dbReference type="EC" id="2.3.2.30"/>
    </reaction>
    <physiologicalReaction direction="left-to-right" evidence="10">
        <dbReference type="Rhea" id="RHEA:20634"/>
    </physiologicalReaction>
</comment>
<dbReference type="SUPFAM" id="SSF55729">
    <property type="entry name" value="Acyl-CoA N-acyltransferases (Nat)"/>
    <property type="match status" value="1"/>
</dbReference>
<evidence type="ECO:0000256" key="10">
    <source>
        <dbReference type="ARBA" id="ARBA00047785"/>
    </source>
</evidence>
<evidence type="ECO:0000256" key="5">
    <source>
        <dbReference type="ARBA" id="ARBA00023315"/>
    </source>
</evidence>
<proteinExistence type="inferred from homology"/>
<keyword evidence="3" id="KW-0808">Transferase</keyword>
<keyword evidence="5" id="KW-0012">Acyltransferase</keyword>
<dbReference type="EMBL" id="QEQK01000001">
    <property type="protein sequence ID" value="PWN57631.1"/>
    <property type="molecule type" value="Genomic_DNA"/>
</dbReference>
<dbReference type="OrthoDB" id="9787072at2"/>
<accession>A0A363UQ91</accession>
<dbReference type="InterPro" id="IPR052351">
    <property type="entry name" value="Ornithine_N-alpha-AT"/>
</dbReference>
<evidence type="ECO:0000313" key="11">
    <source>
        <dbReference type="EMBL" id="PWN57631.1"/>
    </source>
</evidence>